<comment type="cofactor">
    <cofactor evidence="1">
        <name>[4Fe-4S] cluster</name>
        <dbReference type="ChEBI" id="CHEBI:49883"/>
    </cofactor>
</comment>
<dbReference type="AlphaFoldDB" id="A0A941EES3"/>
<dbReference type="Proteomes" id="UP000676325">
    <property type="component" value="Unassembled WGS sequence"/>
</dbReference>
<dbReference type="Gene3D" id="3.40.1010.20">
    <property type="entry name" value="4-hydroxy-3-methylbut-2-enyl diphosphate reductase, catalytic domain"/>
    <property type="match status" value="2"/>
</dbReference>
<evidence type="ECO:0000313" key="8">
    <source>
        <dbReference type="Proteomes" id="UP000676325"/>
    </source>
</evidence>
<organism evidence="7 8">
    <name type="scientific">Actinospica acidithermotolerans</name>
    <dbReference type="NCBI Taxonomy" id="2828514"/>
    <lineage>
        <taxon>Bacteria</taxon>
        <taxon>Bacillati</taxon>
        <taxon>Actinomycetota</taxon>
        <taxon>Actinomycetes</taxon>
        <taxon>Catenulisporales</taxon>
        <taxon>Actinospicaceae</taxon>
        <taxon>Actinospica</taxon>
    </lineage>
</organism>
<evidence type="ECO:0000256" key="1">
    <source>
        <dbReference type="ARBA" id="ARBA00001966"/>
    </source>
</evidence>
<reference evidence="7" key="1">
    <citation type="submission" date="2021-04" db="EMBL/GenBank/DDBJ databases">
        <title>Genome based classification of Actinospica acidithermotolerans sp. nov., an actinobacterium isolated from an Indonesian hot spring.</title>
        <authorList>
            <person name="Kusuma A.B."/>
            <person name="Putra K.E."/>
            <person name="Nafisah S."/>
            <person name="Loh J."/>
            <person name="Nouioui I."/>
            <person name="Goodfellow M."/>
        </authorList>
    </citation>
    <scope>NUCLEOTIDE SEQUENCE</scope>
    <source>
        <strain evidence="7">MGRD01-02</strain>
    </source>
</reference>
<dbReference type="RefSeq" id="WP_212520283.1">
    <property type="nucleotide sequence ID" value="NZ_JAGSOH010000076.1"/>
</dbReference>
<keyword evidence="8" id="KW-1185">Reference proteome</keyword>
<evidence type="ECO:0000256" key="3">
    <source>
        <dbReference type="ARBA" id="ARBA00022723"/>
    </source>
</evidence>
<gene>
    <name evidence="7" type="ORF">KDK95_22760</name>
</gene>
<dbReference type="GO" id="GO:0051539">
    <property type="term" value="F:4 iron, 4 sulfur cluster binding"/>
    <property type="evidence" value="ECO:0007669"/>
    <property type="project" value="UniProtKB-KW"/>
</dbReference>
<dbReference type="InterPro" id="IPR003451">
    <property type="entry name" value="LytB/IspH"/>
</dbReference>
<proteinExistence type="predicted"/>
<keyword evidence="3" id="KW-0479">Metal-binding</keyword>
<keyword evidence="4" id="KW-0408">Iron</keyword>
<evidence type="ECO:0000256" key="6">
    <source>
        <dbReference type="SAM" id="MobiDB-lite"/>
    </source>
</evidence>
<protein>
    <submittedName>
        <fullName evidence="7">Uncharacterized protein</fullName>
    </submittedName>
</protein>
<dbReference type="EMBL" id="JAGSOH010000076">
    <property type="protein sequence ID" value="MBR7829147.1"/>
    <property type="molecule type" value="Genomic_DNA"/>
</dbReference>
<accession>A0A941EES3</accession>
<keyword evidence="5" id="KW-0411">Iron-sulfur</keyword>
<evidence type="ECO:0000313" key="7">
    <source>
        <dbReference type="EMBL" id="MBR7829147.1"/>
    </source>
</evidence>
<dbReference type="GO" id="GO:0046872">
    <property type="term" value="F:metal ion binding"/>
    <property type="evidence" value="ECO:0007669"/>
    <property type="project" value="UniProtKB-KW"/>
</dbReference>
<evidence type="ECO:0000256" key="4">
    <source>
        <dbReference type="ARBA" id="ARBA00023004"/>
    </source>
</evidence>
<dbReference type="GO" id="GO:0051745">
    <property type="term" value="F:4-hydroxy-3-methylbut-2-enyl diphosphate reductase activity"/>
    <property type="evidence" value="ECO:0007669"/>
    <property type="project" value="InterPro"/>
</dbReference>
<keyword evidence="2" id="KW-0004">4Fe-4S</keyword>
<sequence length="374" mass="39887">MNRTLLVQTLARGPLVARERISVLTRFEHPTRGSVRCPAAPAFAATLAERLRPGAGLPGRDVLLDSDVDARRHTRTTITAAVSYLDRDGHATGLAAALPADDSAALDAVLRALCEWTSVIHTRRILVAEQPSCATATAATAMCPHRRSAHASVLDFAHRGDTIVLVAEPDNPLAEQLAADARGAGGRAEVVREPATIALDDVNPNALSFVIVPGTRIESAMPIVRGLRERFPRLRGQHPDEYCYGRSDWYETVRSVAAASECVLVLCEPAEPTDPTVAAVVDALGVPCVRVTDPVDLRPEQLAHRSIGLIPVGSVTADKRVAEAIDLFGGLGQLSARRRATRTEPMRPSSLSQGTRPGTVVQDATGWWGSGLLS</sequence>
<feature type="region of interest" description="Disordered" evidence="6">
    <location>
        <begin position="338"/>
        <end position="362"/>
    </location>
</feature>
<evidence type="ECO:0000256" key="2">
    <source>
        <dbReference type="ARBA" id="ARBA00022485"/>
    </source>
</evidence>
<dbReference type="GO" id="GO:0019288">
    <property type="term" value="P:isopentenyl diphosphate biosynthetic process, methylerythritol 4-phosphate pathway"/>
    <property type="evidence" value="ECO:0007669"/>
    <property type="project" value="InterPro"/>
</dbReference>
<dbReference type="GO" id="GO:0050992">
    <property type="term" value="P:dimethylallyl diphosphate biosynthetic process"/>
    <property type="evidence" value="ECO:0007669"/>
    <property type="project" value="InterPro"/>
</dbReference>
<evidence type="ECO:0000256" key="5">
    <source>
        <dbReference type="ARBA" id="ARBA00023014"/>
    </source>
</evidence>
<dbReference type="Pfam" id="PF02401">
    <property type="entry name" value="LYTB"/>
    <property type="match status" value="1"/>
</dbReference>
<name>A0A941EES3_9ACTN</name>
<comment type="caution">
    <text evidence="7">The sequence shown here is derived from an EMBL/GenBank/DDBJ whole genome shotgun (WGS) entry which is preliminary data.</text>
</comment>